<dbReference type="PROSITE" id="PS00070">
    <property type="entry name" value="ALDEHYDE_DEHYDR_CYS"/>
    <property type="match status" value="1"/>
</dbReference>
<dbReference type="GO" id="GO:0003842">
    <property type="term" value="F:L-glutamate gamma-semialdehyde dehydrogenase activity"/>
    <property type="evidence" value="ECO:0007669"/>
    <property type="project" value="UniProtKB-EC"/>
</dbReference>
<evidence type="ECO:0000259" key="9">
    <source>
        <dbReference type="Pfam" id="PF18083"/>
    </source>
</evidence>
<dbReference type="RefSeq" id="WP_220634510.1">
    <property type="nucleotide sequence ID" value="NZ_CAJQUM010000001.1"/>
</dbReference>
<organism evidence="10 11">
    <name type="scientific">Georgfuchsia toluolica</name>
    <dbReference type="NCBI Taxonomy" id="424218"/>
    <lineage>
        <taxon>Bacteria</taxon>
        <taxon>Pseudomonadati</taxon>
        <taxon>Pseudomonadota</taxon>
        <taxon>Betaproteobacteria</taxon>
        <taxon>Nitrosomonadales</taxon>
        <taxon>Sterolibacteriaceae</taxon>
        <taxon>Georgfuchsia</taxon>
    </lineage>
</organism>
<evidence type="ECO:0000256" key="5">
    <source>
        <dbReference type="ARBA" id="ARBA00048142"/>
    </source>
</evidence>
<dbReference type="EC" id="1.2.1.88" evidence="2"/>
<comment type="caution">
    <text evidence="10">The sequence shown here is derived from an EMBL/GenBank/DDBJ whole genome shotgun (WGS) entry which is preliminary data.</text>
</comment>
<dbReference type="InterPro" id="IPR015590">
    <property type="entry name" value="Aldehyde_DH_dom"/>
</dbReference>
<dbReference type="InterPro" id="IPR016162">
    <property type="entry name" value="Ald_DH_N"/>
</dbReference>
<evidence type="ECO:0000256" key="1">
    <source>
        <dbReference type="ARBA" id="ARBA00004786"/>
    </source>
</evidence>
<keyword evidence="11" id="KW-1185">Reference proteome</keyword>
<comment type="catalytic activity">
    <reaction evidence="5">
        <text>L-glutamate 5-semialdehyde + NAD(+) + H2O = L-glutamate + NADH + 2 H(+)</text>
        <dbReference type="Rhea" id="RHEA:30235"/>
        <dbReference type="ChEBI" id="CHEBI:15377"/>
        <dbReference type="ChEBI" id="CHEBI:15378"/>
        <dbReference type="ChEBI" id="CHEBI:29985"/>
        <dbReference type="ChEBI" id="CHEBI:57540"/>
        <dbReference type="ChEBI" id="CHEBI:57945"/>
        <dbReference type="ChEBI" id="CHEBI:58066"/>
        <dbReference type="EC" id="1.2.1.88"/>
    </reaction>
</comment>
<dbReference type="PANTHER" id="PTHR42862">
    <property type="entry name" value="DELTA-1-PYRROLINE-5-CARBOXYLATE DEHYDROGENASE 1, ISOFORM A-RELATED"/>
    <property type="match status" value="1"/>
</dbReference>
<accession>A0A916J0P1</accession>
<dbReference type="PIRSF" id="PIRSF000197">
    <property type="entry name" value="Bifunct_PutA"/>
    <property type="match status" value="1"/>
</dbReference>
<feature type="active site" evidence="6">
    <location>
        <position position="718"/>
    </location>
</feature>
<dbReference type="PANTHER" id="PTHR42862:SF1">
    <property type="entry name" value="DELTA-1-PYRROLINE-5-CARBOXYLATE DEHYDROGENASE 2, ISOFORM A-RELATED"/>
    <property type="match status" value="1"/>
</dbReference>
<dbReference type="InterPro" id="IPR016163">
    <property type="entry name" value="Ald_DH_C"/>
</dbReference>
<dbReference type="GO" id="GO:0004657">
    <property type="term" value="F:proline dehydrogenase activity"/>
    <property type="evidence" value="ECO:0007669"/>
    <property type="project" value="InterPro"/>
</dbReference>
<dbReference type="Pfam" id="PF00171">
    <property type="entry name" value="Aldedh"/>
    <property type="match status" value="1"/>
</dbReference>
<evidence type="ECO:0000259" key="7">
    <source>
        <dbReference type="Pfam" id="PF00171"/>
    </source>
</evidence>
<evidence type="ECO:0000313" key="10">
    <source>
        <dbReference type="EMBL" id="CAG4882438.1"/>
    </source>
</evidence>
<sequence>MGSRYPFDAALDAEIDVRGAGQELFSLASARRPALYRGFNGSLLAYAMADERLLAALFRLIDVLPQLADSPRIAAHLRAYIDEAGVSGSAGWLLQWAARPSLAWLVRLQSKRLAHHFLAEESDAGVARAIAQLARVPAQVTMDAVGEAVLTETEADTYRERNLRLLQRMPRLGQNPPHLSLKLTALTPRFDPLDPEGTRRRVFARLAPIVAAAAASGATLSVNMEQHELKPLILRLFLDMLNEWPGHWQPAIALQAYLPETATDIDLLLDCAQRHGRRLGVRLVKGAYWDQECAWAAQRHWPLPVFHGKAETDAQYERLTRYLLQHADSLHPAIASHNLRSQAVALACARRLKLAPTQWEAQMLYGMAEPLRDAIAASGATLRIYVPVGNPITGIAYLIRRLLENTASTSILRQTYVEGRGFETLMAPPPATNSGVVKEATAVFTNLPLLDFSLDNERSAFQSALTEVRATLPRRYALAQPVGCNSARNPAHPDDVLGTVDLAGPEHASVAVAAANAAFPSWRDTPVAKRVRLLRHAAELMVAERRALAALEVLEAAKPWREADADVAEAVDFLRYYATQMEQLSGWHETVRFPGEDNRIVYVPRGVAVVIAPWNFPLAILAGMTAAALVAGNCVVMKPALPGLLIAHAFLDLLHRAGLPADVCRLLPGDEAVGAALVADARVHVIAFTGSRRVGLQILQSAHTPAPGQRHVKQVVCEMGGKNAIVVDEDADLDDAVTGILESAFGYSGQKCSACSRLITVGQVHDRLLARLVEAAATLPWGPPEQAEFTHGPLINEAAQKKALDYIEIGKDEGRLVWQGTVPVQGWYAPPTIFAGIRPQHRLACEEIFGPLLAVMRAPDFETAITMAMDSDYALTGGVYSRLPAHLQMAQESFHVGNLYLNRKITGARVGVHPFGGIKLSGTGVQAGGADYLKQFLWSRSMSRNTMRHGFIPNE</sequence>
<evidence type="ECO:0000259" key="8">
    <source>
        <dbReference type="Pfam" id="PF01619"/>
    </source>
</evidence>
<dbReference type="InterPro" id="IPR002872">
    <property type="entry name" value="Proline_DH_dom"/>
</dbReference>
<dbReference type="FunFam" id="3.40.309.10:FF:000005">
    <property type="entry name" value="1-pyrroline-5-carboxylate dehydrogenase 1"/>
    <property type="match status" value="1"/>
</dbReference>
<evidence type="ECO:0000256" key="6">
    <source>
        <dbReference type="PIRSR" id="PIRSR000197-1"/>
    </source>
</evidence>
<dbReference type="SUPFAM" id="SSF53720">
    <property type="entry name" value="ALDH-like"/>
    <property type="match status" value="1"/>
</dbReference>
<evidence type="ECO:0000256" key="3">
    <source>
        <dbReference type="ARBA" id="ARBA00023002"/>
    </source>
</evidence>
<gene>
    <name evidence="10" type="ORF">GTOL_10320</name>
</gene>
<dbReference type="InterPro" id="IPR041514">
    <property type="entry name" value="PutA_N"/>
</dbReference>
<dbReference type="GO" id="GO:0010133">
    <property type="term" value="P:L-proline catabolic process to L-glutamate"/>
    <property type="evidence" value="ECO:0007669"/>
    <property type="project" value="InterPro"/>
</dbReference>
<dbReference type="AlphaFoldDB" id="A0A916J0P1"/>
<dbReference type="InterPro" id="IPR029041">
    <property type="entry name" value="FAD-linked_oxidoreductase-like"/>
</dbReference>
<keyword evidence="4" id="KW-0520">NAD</keyword>
<dbReference type="EMBL" id="CAJQUM010000001">
    <property type="protein sequence ID" value="CAG4882438.1"/>
    <property type="molecule type" value="Genomic_DNA"/>
</dbReference>
<proteinExistence type="predicted"/>
<dbReference type="GO" id="GO:0009898">
    <property type="term" value="C:cytoplasmic side of plasma membrane"/>
    <property type="evidence" value="ECO:0007669"/>
    <property type="project" value="TreeGrafter"/>
</dbReference>
<feature type="active site" evidence="6">
    <location>
        <position position="752"/>
    </location>
</feature>
<dbReference type="InterPro" id="IPR025703">
    <property type="entry name" value="Bifunct_PutA"/>
</dbReference>
<keyword evidence="3 10" id="KW-0560">Oxidoreductase</keyword>
<feature type="domain" description="Aldehyde dehydrogenase" evidence="7">
    <location>
        <begin position="488"/>
        <end position="937"/>
    </location>
</feature>
<dbReference type="Proteomes" id="UP000742786">
    <property type="component" value="Unassembled WGS sequence"/>
</dbReference>
<evidence type="ECO:0000313" key="11">
    <source>
        <dbReference type="Proteomes" id="UP000742786"/>
    </source>
</evidence>
<dbReference type="Pfam" id="PF18083">
    <property type="entry name" value="PutA_N"/>
    <property type="match status" value="1"/>
</dbReference>
<feature type="domain" description="Proline utilization A N-terminal" evidence="9">
    <location>
        <begin position="17"/>
        <end position="99"/>
    </location>
</feature>
<dbReference type="InterPro" id="IPR016161">
    <property type="entry name" value="Ald_DH/histidinol_DH"/>
</dbReference>
<dbReference type="InterPro" id="IPR050485">
    <property type="entry name" value="Proline_metab_enzyme"/>
</dbReference>
<protein>
    <recommendedName>
        <fullName evidence="2">L-glutamate gamma-semialdehyde dehydrogenase</fullName>
        <ecNumber evidence="2">1.2.1.88</ecNumber>
    </recommendedName>
</protein>
<name>A0A916J0P1_9PROT</name>
<feature type="domain" description="Proline dehydrogenase" evidence="8">
    <location>
        <begin position="128"/>
        <end position="414"/>
    </location>
</feature>
<dbReference type="SUPFAM" id="SSF51730">
    <property type="entry name" value="FAD-linked oxidoreductase"/>
    <property type="match status" value="1"/>
</dbReference>
<dbReference type="Pfam" id="PF01619">
    <property type="entry name" value="Pro_dh"/>
    <property type="match status" value="1"/>
</dbReference>
<dbReference type="Gene3D" id="3.40.605.10">
    <property type="entry name" value="Aldehyde Dehydrogenase, Chain A, domain 1"/>
    <property type="match status" value="1"/>
</dbReference>
<evidence type="ECO:0000256" key="4">
    <source>
        <dbReference type="ARBA" id="ARBA00023027"/>
    </source>
</evidence>
<dbReference type="Gene3D" id="3.20.20.220">
    <property type="match status" value="1"/>
</dbReference>
<dbReference type="InterPro" id="IPR016160">
    <property type="entry name" value="Ald_DH_CS_CYS"/>
</dbReference>
<dbReference type="GO" id="GO:0003700">
    <property type="term" value="F:DNA-binding transcription factor activity"/>
    <property type="evidence" value="ECO:0007669"/>
    <property type="project" value="InterPro"/>
</dbReference>
<comment type="pathway">
    <text evidence="1">Amino-acid degradation; L-proline degradation into L-glutamate; L-glutamate from L-proline: step 2/2.</text>
</comment>
<dbReference type="Gene3D" id="3.40.309.10">
    <property type="entry name" value="Aldehyde Dehydrogenase, Chain A, domain 2"/>
    <property type="match status" value="1"/>
</dbReference>
<evidence type="ECO:0000256" key="2">
    <source>
        <dbReference type="ARBA" id="ARBA00012884"/>
    </source>
</evidence>
<reference evidence="10" key="1">
    <citation type="submission" date="2021-04" db="EMBL/GenBank/DDBJ databases">
        <authorList>
            <person name="Hornung B."/>
        </authorList>
    </citation>
    <scope>NUCLEOTIDE SEQUENCE</scope>
    <source>
        <strain evidence="10">G5G6</strain>
    </source>
</reference>